<feature type="domain" description="DNA polymerase delta subunit OB-fold" evidence="1">
    <location>
        <begin position="2"/>
        <end position="42"/>
    </location>
</feature>
<keyword evidence="3" id="KW-1185">Reference proteome</keyword>
<dbReference type="EMBL" id="VSRR010151190">
    <property type="protein sequence ID" value="MPD06433.1"/>
    <property type="molecule type" value="Genomic_DNA"/>
</dbReference>
<comment type="caution">
    <text evidence="2">The sequence shown here is derived from an EMBL/GenBank/DDBJ whole genome shotgun (WGS) entry which is preliminary data.</text>
</comment>
<dbReference type="InterPro" id="IPR040663">
    <property type="entry name" value="DNA_pol_D_N"/>
</dbReference>
<dbReference type="Gene3D" id="2.40.50.430">
    <property type="match status" value="1"/>
</dbReference>
<dbReference type="Pfam" id="PF18018">
    <property type="entry name" value="DNA_pol_D_N"/>
    <property type="match status" value="1"/>
</dbReference>
<gene>
    <name evidence="2" type="primary">pold2_0</name>
    <name evidence="2" type="ORF">E2C01_102247</name>
</gene>
<accession>A0A5B7KCN2</accession>
<evidence type="ECO:0000313" key="3">
    <source>
        <dbReference type="Proteomes" id="UP000324222"/>
    </source>
</evidence>
<evidence type="ECO:0000313" key="2">
    <source>
        <dbReference type="EMBL" id="MPD06433.1"/>
    </source>
</evidence>
<dbReference type="Proteomes" id="UP000324222">
    <property type="component" value="Unassembled WGS sequence"/>
</dbReference>
<evidence type="ECO:0000259" key="1">
    <source>
        <dbReference type="Pfam" id="PF18018"/>
    </source>
</evidence>
<protein>
    <submittedName>
        <fullName evidence="2">DNA polymerase delta subunit 2</fullName>
    </submittedName>
</protein>
<sequence length="57" mass="6526">MPQPVVKNYVGESDEIILEDEVQRIHLIGNIDVPTLVTGEAVRGKEEIYLVTRMKCW</sequence>
<organism evidence="2 3">
    <name type="scientific">Portunus trituberculatus</name>
    <name type="common">Swimming crab</name>
    <name type="synonym">Neptunus trituberculatus</name>
    <dbReference type="NCBI Taxonomy" id="210409"/>
    <lineage>
        <taxon>Eukaryota</taxon>
        <taxon>Metazoa</taxon>
        <taxon>Ecdysozoa</taxon>
        <taxon>Arthropoda</taxon>
        <taxon>Crustacea</taxon>
        <taxon>Multicrustacea</taxon>
        <taxon>Malacostraca</taxon>
        <taxon>Eumalacostraca</taxon>
        <taxon>Eucarida</taxon>
        <taxon>Decapoda</taxon>
        <taxon>Pleocyemata</taxon>
        <taxon>Brachyura</taxon>
        <taxon>Eubrachyura</taxon>
        <taxon>Portunoidea</taxon>
        <taxon>Portunidae</taxon>
        <taxon>Portuninae</taxon>
        <taxon>Portunus</taxon>
    </lineage>
</organism>
<name>A0A5B7KCN2_PORTR</name>
<reference evidence="2 3" key="1">
    <citation type="submission" date="2019-05" db="EMBL/GenBank/DDBJ databases">
        <title>Another draft genome of Portunus trituberculatus and its Hox gene families provides insights of decapod evolution.</title>
        <authorList>
            <person name="Jeong J.-H."/>
            <person name="Song I."/>
            <person name="Kim S."/>
            <person name="Choi T."/>
            <person name="Kim D."/>
            <person name="Ryu S."/>
            <person name="Kim W."/>
        </authorList>
    </citation>
    <scope>NUCLEOTIDE SEQUENCE [LARGE SCALE GENOMIC DNA]</scope>
    <source>
        <tissue evidence="2">Muscle</tissue>
    </source>
</reference>
<proteinExistence type="predicted"/>
<dbReference type="AlphaFoldDB" id="A0A5B7KCN2"/>